<dbReference type="InterPro" id="IPR056796">
    <property type="entry name" value="FdhE_C"/>
</dbReference>
<evidence type="ECO:0000313" key="4">
    <source>
        <dbReference type="Proteomes" id="UP000305546"/>
    </source>
</evidence>
<dbReference type="SUPFAM" id="SSF144020">
    <property type="entry name" value="FdhE-like"/>
    <property type="match status" value="1"/>
</dbReference>
<dbReference type="PANTHER" id="PTHR37689:SF1">
    <property type="entry name" value="PROTEIN FDHE"/>
    <property type="match status" value="1"/>
</dbReference>
<dbReference type="InterPro" id="IPR024064">
    <property type="entry name" value="FdhE-like_sf"/>
</dbReference>
<dbReference type="GO" id="GO:0008199">
    <property type="term" value="F:ferric iron binding"/>
    <property type="evidence" value="ECO:0007669"/>
    <property type="project" value="TreeGrafter"/>
</dbReference>
<dbReference type="InterPro" id="IPR006452">
    <property type="entry name" value="Formate_DH_accessory"/>
</dbReference>
<reference evidence="3 4" key="1">
    <citation type="submission" date="2019-06" db="EMBL/GenBank/DDBJ databases">
        <title>Amycolatopsis alkalitolerans sp. nov., isolated from Gastrodia elata Blume.</title>
        <authorList>
            <person name="Narsing Rao M.P."/>
            <person name="Li W.J."/>
        </authorList>
    </citation>
    <scope>NUCLEOTIDE SEQUENCE [LARGE SCALE GENOMIC DNA]</scope>
    <source>
        <strain evidence="3 4">SYSUP0005</strain>
    </source>
</reference>
<organism evidence="3 4">
    <name type="scientific">Amycolatopsis alkalitolerans</name>
    <dbReference type="NCBI Taxonomy" id="2547244"/>
    <lineage>
        <taxon>Bacteria</taxon>
        <taxon>Bacillati</taxon>
        <taxon>Actinomycetota</taxon>
        <taxon>Actinomycetes</taxon>
        <taxon>Pseudonocardiales</taxon>
        <taxon>Pseudonocardiaceae</taxon>
        <taxon>Amycolatopsis</taxon>
    </lineage>
</organism>
<dbReference type="Gene3D" id="3.90.1670.10">
    <property type="entry name" value="FdhE-like domain"/>
    <property type="match status" value="1"/>
</dbReference>
<keyword evidence="4" id="KW-1185">Reference proteome</keyword>
<accession>A0A5C4M234</accession>
<evidence type="ECO:0000313" key="3">
    <source>
        <dbReference type="EMBL" id="TNC25079.1"/>
    </source>
</evidence>
<evidence type="ECO:0000259" key="2">
    <source>
        <dbReference type="Pfam" id="PF24860"/>
    </source>
</evidence>
<evidence type="ECO:0000256" key="1">
    <source>
        <dbReference type="ARBA" id="ARBA00022490"/>
    </source>
</evidence>
<dbReference type="Pfam" id="PF24860">
    <property type="entry name" value="FdhE_C"/>
    <property type="match status" value="1"/>
</dbReference>
<dbReference type="Proteomes" id="UP000305546">
    <property type="component" value="Unassembled WGS sequence"/>
</dbReference>
<comment type="caution">
    <text evidence="3">The sequence shown here is derived from an EMBL/GenBank/DDBJ whole genome shotgun (WGS) entry which is preliminary data.</text>
</comment>
<dbReference type="AlphaFoldDB" id="A0A5C4M234"/>
<gene>
    <name evidence="3" type="primary">fdhE</name>
    <name evidence="3" type="ORF">FG385_15640</name>
</gene>
<feature type="domain" description="FdhE C-terminal" evidence="2">
    <location>
        <begin position="214"/>
        <end position="272"/>
    </location>
</feature>
<dbReference type="GO" id="GO:0051604">
    <property type="term" value="P:protein maturation"/>
    <property type="evidence" value="ECO:0007669"/>
    <property type="project" value="TreeGrafter"/>
</dbReference>
<proteinExistence type="predicted"/>
<name>A0A5C4M234_9PSEU</name>
<protein>
    <submittedName>
        <fullName evidence="3">Formate dehydrogenase accessory protein FdhE</fullName>
    </submittedName>
</protein>
<dbReference type="GO" id="GO:0005829">
    <property type="term" value="C:cytosol"/>
    <property type="evidence" value="ECO:0007669"/>
    <property type="project" value="TreeGrafter"/>
</dbReference>
<keyword evidence="1" id="KW-0963">Cytoplasm</keyword>
<dbReference type="OrthoDB" id="9811074at2"/>
<dbReference type="EMBL" id="VDFW01000012">
    <property type="protein sequence ID" value="TNC25079.1"/>
    <property type="molecule type" value="Genomic_DNA"/>
</dbReference>
<dbReference type="RefSeq" id="WP_139097467.1">
    <property type="nucleotide sequence ID" value="NZ_VDFW01000012.1"/>
</dbReference>
<sequence>MVHRVGSTPWAAPRRRAEVLRDRHDFATEALTLYLALLEVWEQSWAAARSEQPASLAGWAGRHVLPDVVAATAASGPERLADSLLTGDLGAAEELLTAWLAGEELVPVERYLARATLRGPLAALGFGAAGTADPAPRGDGRCPHCGGQPQLSFRSDTGDRLVSGRRRLQCARCAASWSFSASACAYCGETEGARRTVFAERGKAPQVGRGENGHATFPHLRVEACAGCRRYLIDVDLGRDPHAVPEVDELAALPLDLYAAEQGFSKITPNLMGW</sequence>
<dbReference type="PANTHER" id="PTHR37689">
    <property type="entry name" value="PROTEIN FDHE"/>
    <property type="match status" value="1"/>
</dbReference>